<protein>
    <submittedName>
        <fullName evidence="4">Alpha/beta hydrolase</fullName>
    </submittedName>
</protein>
<proteinExistence type="inferred from homology"/>
<dbReference type="PANTHER" id="PTHR43798:SF14">
    <property type="entry name" value="SERINE HYDROLASE-LIKE PROTEIN DDB_G0286239"/>
    <property type="match status" value="1"/>
</dbReference>
<feature type="domain" description="AB hydrolase-1" evidence="3">
    <location>
        <begin position="24"/>
        <end position="264"/>
    </location>
</feature>
<dbReference type="GO" id="GO:0016787">
    <property type="term" value="F:hydrolase activity"/>
    <property type="evidence" value="ECO:0007669"/>
    <property type="project" value="UniProtKB-KW"/>
</dbReference>
<dbReference type="EMBL" id="JAJTND010000007">
    <property type="protein sequence ID" value="MCE3533872.1"/>
    <property type="molecule type" value="Genomic_DNA"/>
</dbReference>
<comment type="caution">
    <text evidence="4">The sequence shown here is derived from an EMBL/GenBank/DDBJ whole genome shotgun (WGS) entry which is preliminary data.</text>
</comment>
<evidence type="ECO:0000259" key="3">
    <source>
        <dbReference type="Pfam" id="PF00561"/>
    </source>
</evidence>
<dbReference type="Proteomes" id="UP001320170">
    <property type="component" value="Unassembled WGS sequence"/>
</dbReference>
<evidence type="ECO:0000256" key="2">
    <source>
        <dbReference type="ARBA" id="ARBA00022801"/>
    </source>
</evidence>
<dbReference type="SUPFAM" id="SSF53474">
    <property type="entry name" value="alpha/beta-Hydrolases"/>
    <property type="match status" value="1"/>
</dbReference>
<dbReference type="Gene3D" id="3.40.50.1820">
    <property type="entry name" value="alpha/beta hydrolase"/>
    <property type="match status" value="1"/>
</dbReference>
<sequence>MKTLKLTIPGFSIACTIWGNPDKPTILALHGWLDNANSFAPLASFLENDFYFIAVDLPGHGHSSHLPEGCHYHFFDGIFVVIEIINALKLDTVHLLGHSMGACLASLVGGVVPERFLSLSLIEGLGPFSHPAETACQQLREFAHFLAQKSKKPKGYDSISSAALARAFKGYVSLDIAKILCERSLIEKQGQYYWRHDQRLLARSPLRMTETQILSCLQEITARTYLLLSSRGFSFDPEIMNNRIKTVKNLTLKNMDGGHHIHMEQPEVISKLLAEFITT</sequence>
<dbReference type="InterPro" id="IPR000073">
    <property type="entry name" value="AB_hydrolase_1"/>
</dbReference>
<reference evidence="4 5" key="1">
    <citation type="journal article" date="2024" name="Pathogens">
        <title>Characterization of a Novel Species of Legionella Isolated from a Healthcare Facility: Legionella resiliens sp. nov.</title>
        <authorList>
            <person name="Cristino S."/>
            <person name="Pascale M.R."/>
            <person name="Marino F."/>
            <person name="Derelitto C."/>
            <person name="Salaris S."/>
            <person name="Orsini M."/>
            <person name="Squarzoni S."/>
            <person name="Grottola A."/>
            <person name="Girolamini L."/>
        </authorList>
    </citation>
    <scope>NUCLEOTIDE SEQUENCE [LARGE SCALE GENOMIC DNA]</scope>
    <source>
        <strain evidence="4 5">8cVS16</strain>
    </source>
</reference>
<comment type="similarity">
    <text evidence="1">Belongs to the AB hydrolase superfamily.</text>
</comment>
<evidence type="ECO:0000256" key="1">
    <source>
        <dbReference type="ARBA" id="ARBA00008645"/>
    </source>
</evidence>
<accession>A0ABS8X7K3</accession>
<dbReference type="InterPro" id="IPR050266">
    <property type="entry name" value="AB_hydrolase_sf"/>
</dbReference>
<organism evidence="4 5">
    <name type="scientific">Legionella resiliens</name>
    <dbReference type="NCBI Taxonomy" id="2905958"/>
    <lineage>
        <taxon>Bacteria</taxon>
        <taxon>Pseudomonadati</taxon>
        <taxon>Pseudomonadota</taxon>
        <taxon>Gammaproteobacteria</taxon>
        <taxon>Legionellales</taxon>
        <taxon>Legionellaceae</taxon>
        <taxon>Legionella</taxon>
    </lineage>
</organism>
<keyword evidence="2 4" id="KW-0378">Hydrolase</keyword>
<evidence type="ECO:0000313" key="5">
    <source>
        <dbReference type="Proteomes" id="UP001320170"/>
    </source>
</evidence>
<dbReference type="PANTHER" id="PTHR43798">
    <property type="entry name" value="MONOACYLGLYCEROL LIPASE"/>
    <property type="match status" value="1"/>
</dbReference>
<dbReference type="Pfam" id="PF00561">
    <property type="entry name" value="Abhydrolase_1"/>
    <property type="match status" value="1"/>
</dbReference>
<keyword evidence="5" id="KW-1185">Reference proteome</keyword>
<dbReference type="RefSeq" id="WP_182350535.1">
    <property type="nucleotide sequence ID" value="NZ_JAJSPM010000010.1"/>
</dbReference>
<name>A0ABS8X7K3_9GAMM</name>
<evidence type="ECO:0000313" key="4">
    <source>
        <dbReference type="EMBL" id="MCE3533872.1"/>
    </source>
</evidence>
<gene>
    <name evidence="4" type="ORF">LXO92_16010</name>
</gene>
<dbReference type="InterPro" id="IPR029058">
    <property type="entry name" value="AB_hydrolase_fold"/>
</dbReference>